<feature type="compositionally biased region" description="Pro residues" evidence="1">
    <location>
        <begin position="269"/>
        <end position="279"/>
    </location>
</feature>
<dbReference type="Pfam" id="PF10607">
    <property type="entry name" value="CTLH"/>
    <property type="match status" value="1"/>
</dbReference>
<protein>
    <recommendedName>
        <fullName evidence="2">CTLH domain-containing protein</fullName>
    </recommendedName>
</protein>
<name>A0A4Y7Q1N9_9AGAM</name>
<dbReference type="InterPro" id="IPR013144">
    <property type="entry name" value="CRA_dom"/>
</dbReference>
<sequence length="311" mass="35393">MDNPFFKPTPDHLRELVLDYLCHQSYTDTARAFAQESTSRKVDEDKSEEVLPEKILKLVQLRREIKRSIMSGRVEEATQLLNEHFPAVLDETSEDPPPPHSSNSRIHFISQTSVKPIHLSLNLRILSFIESTRTIPLEYPPNKSRPPSRFRYLDDPDLTTKHQDELLHRAQKLYAEVASLANQKDRETYLKELTHVGGLLAYREPEKSPLIKYLSQERRSAVADQVNSAILYRTGRPAISHLELYARYTSALWSFMHDLHVPLPPAASRPPGVSLPPNTPITAPSKASGPAEKESSEVVPLFNLQQLLNLR</sequence>
<dbReference type="InterPro" id="IPR006594">
    <property type="entry name" value="LisH"/>
</dbReference>
<dbReference type="EMBL" id="ML170180">
    <property type="protein sequence ID" value="TDL21554.1"/>
    <property type="molecule type" value="Genomic_DNA"/>
</dbReference>
<proteinExistence type="predicted"/>
<feature type="domain" description="CTLH" evidence="2">
    <location>
        <begin position="62"/>
        <end position="139"/>
    </location>
</feature>
<dbReference type="InterPro" id="IPR050618">
    <property type="entry name" value="Ubq-SigPath_Reg"/>
</dbReference>
<dbReference type="PANTHER" id="PTHR12864">
    <property type="entry name" value="RAN BINDING PROTEIN 9-RELATED"/>
    <property type="match status" value="1"/>
</dbReference>
<gene>
    <name evidence="3" type="ORF">BD410DRAFT_840496</name>
</gene>
<dbReference type="OrthoDB" id="8048523at2759"/>
<keyword evidence="4" id="KW-1185">Reference proteome</keyword>
<dbReference type="InterPro" id="IPR024964">
    <property type="entry name" value="CTLH/CRA"/>
</dbReference>
<evidence type="ECO:0000313" key="4">
    <source>
        <dbReference type="Proteomes" id="UP000294933"/>
    </source>
</evidence>
<dbReference type="InterPro" id="IPR006595">
    <property type="entry name" value="CTLH_C"/>
</dbReference>
<dbReference type="Proteomes" id="UP000294933">
    <property type="component" value="Unassembled WGS sequence"/>
</dbReference>
<dbReference type="SMART" id="SM00757">
    <property type="entry name" value="CRA"/>
    <property type="match status" value="1"/>
</dbReference>
<evidence type="ECO:0000313" key="3">
    <source>
        <dbReference type="EMBL" id="TDL21554.1"/>
    </source>
</evidence>
<dbReference type="PROSITE" id="PS50896">
    <property type="entry name" value="LISH"/>
    <property type="match status" value="1"/>
</dbReference>
<reference evidence="3 4" key="1">
    <citation type="submission" date="2018-06" db="EMBL/GenBank/DDBJ databases">
        <title>A transcriptomic atlas of mushroom development highlights an independent origin of complex multicellularity.</title>
        <authorList>
            <consortium name="DOE Joint Genome Institute"/>
            <person name="Krizsan K."/>
            <person name="Almasi E."/>
            <person name="Merenyi Z."/>
            <person name="Sahu N."/>
            <person name="Viragh M."/>
            <person name="Koszo T."/>
            <person name="Mondo S."/>
            <person name="Kiss B."/>
            <person name="Balint B."/>
            <person name="Kues U."/>
            <person name="Barry K."/>
            <person name="Hegedus J.C."/>
            <person name="Henrissat B."/>
            <person name="Johnson J."/>
            <person name="Lipzen A."/>
            <person name="Ohm R."/>
            <person name="Nagy I."/>
            <person name="Pangilinan J."/>
            <person name="Yan J."/>
            <person name="Xiong Y."/>
            <person name="Grigoriev I.V."/>
            <person name="Hibbett D.S."/>
            <person name="Nagy L.G."/>
        </authorList>
    </citation>
    <scope>NUCLEOTIDE SEQUENCE [LARGE SCALE GENOMIC DNA]</scope>
    <source>
        <strain evidence="3 4">SZMC22713</strain>
    </source>
</reference>
<evidence type="ECO:0000256" key="1">
    <source>
        <dbReference type="SAM" id="MobiDB-lite"/>
    </source>
</evidence>
<feature type="region of interest" description="Disordered" evidence="1">
    <location>
        <begin position="269"/>
        <end position="297"/>
    </location>
</feature>
<dbReference type="STRING" id="50990.A0A4Y7Q1N9"/>
<dbReference type="PROSITE" id="PS50897">
    <property type="entry name" value="CTLH"/>
    <property type="match status" value="1"/>
</dbReference>
<evidence type="ECO:0000259" key="2">
    <source>
        <dbReference type="PROSITE" id="PS50897"/>
    </source>
</evidence>
<dbReference type="VEuPathDB" id="FungiDB:BD410DRAFT_840496"/>
<organism evidence="3 4">
    <name type="scientific">Rickenella mellea</name>
    <dbReference type="NCBI Taxonomy" id="50990"/>
    <lineage>
        <taxon>Eukaryota</taxon>
        <taxon>Fungi</taxon>
        <taxon>Dikarya</taxon>
        <taxon>Basidiomycota</taxon>
        <taxon>Agaricomycotina</taxon>
        <taxon>Agaricomycetes</taxon>
        <taxon>Hymenochaetales</taxon>
        <taxon>Rickenellaceae</taxon>
        <taxon>Rickenella</taxon>
    </lineage>
</organism>
<accession>A0A4Y7Q1N9</accession>
<dbReference type="AlphaFoldDB" id="A0A4Y7Q1N9"/>